<dbReference type="EMBL" id="CAJZBQ010000010">
    <property type="protein sequence ID" value="CAG9313152.1"/>
    <property type="molecule type" value="Genomic_DNA"/>
</dbReference>
<comment type="caution">
    <text evidence="2">The sequence shown here is derived from an EMBL/GenBank/DDBJ whole genome shotgun (WGS) entry which is preliminary data.</text>
</comment>
<feature type="transmembrane region" description="Helical" evidence="1">
    <location>
        <begin position="508"/>
        <end position="527"/>
    </location>
</feature>
<feature type="transmembrane region" description="Helical" evidence="1">
    <location>
        <begin position="728"/>
        <end position="749"/>
    </location>
</feature>
<organism evidence="2 3">
    <name type="scientific">Blepharisma stoltei</name>
    <dbReference type="NCBI Taxonomy" id="1481888"/>
    <lineage>
        <taxon>Eukaryota</taxon>
        <taxon>Sar</taxon>
        <taxon>Alveolata</taxon>
        <taxon>Ciliophora</taxon>
        <taxon>Postciliodesmatophora</taxon>
        <taxon>Heterotrichea</taxon>
        <taxon>Heterotrichida</taxon>
        <taxon>Blepharismidae</taxon>
        <taxon>Blepharisma</taxon>
    </lineage>
</organism>
<accession>A0AAU9II50</accession>
<dbReference type="Pfam" id="PF09773">
    <property type="entry name" value="Meckelin"/>
    <property type="match status" value="1"/>
</dbReference>
<proteinExistence type="predicted"/>
<dbReference type="GO" id="GO:0060271">
    <property type="term" value="P:cilium assembly"/>
    <property type="evidence" value="ECO:0007669"/>
    <property type="project" value="InterPro"/>
</dbReference>
<feature type="transmembrane region" description="Helical" evidence="1">
    <location>
        <begin position="548"/>
        <end position="575"/>
    </location>
</feature>
<protein>
    <recommendedName>
        <fullName evidence="4">Meckelin</fullName>
    </recommendedName>
</protein>
<dbReference type="PANTHER" id="PTHR21274">
    <property type="entry name" value="MECKELIN"/>
    <property type="match status" value="1"/>
</dbReference>
<evidence type="ECO:0008006" key="4">
    <source>
        <dbReference type="Google" id="ProtNLM"/>
    </source>
</evidence>
<name>A0AAU9II50_9CILI</name>
<dbReference type="InterPro" id="IPR019170">
    <property type="entry name" value="Meckelin"/>
</dbReference>
<evidence type="ECO:0000313" key="3">
    <source>
        <dbReference type="Proteomes" id="UP001162131"/>
    </source>
</evidence>
<evidence type="ECO:0000256" key="1">
    <source>
        <dbReference type="SAM" id="Phobius"/>
    </source>
</evidence>
<keyword evidence="3" id="KW-1185">Reference proteome</keyword>
<dbReference type="Proteomes" id="UP001162131">
    <property type="component" value="Unassembled WGS sequence"/>
</dbReference>
<keyword evidence="1" id="KW-1133">Transmembrane helix</keyword>
<gene>
    <name evidence="2" type="ORF">BSTOLATCC_MIC8427</name>
</gene>
<dbReference type="PANTHER" id="PTHR21274:SF0">
    <property type="entry name" value="MECKELIN"/>
    <property type="match status" value="1"/>
</dbReference>
<feature type="transmembrane region" description="Helical" evidence="1">
    <location>
        <begin position="975"/>
        <end position="995"/>
    </location>
</feature>
<feature type="transmembrane region" description="Helical" evidence="1">
    <location>
        <begin position="685"/>
        <end position="704"/>
    </location>
</feature>
<dbReference type="GO" id="GO:0036038">
    <property type="term" value="C:MKS complex"/>
    <property type="evidence" value="ECO:0007669"/>
    <property type="project" value="InterPro"/>
</dbReference>
<keyword evidence="1" id="KW-0472">Membrane</keyword>
<sequence length="1014" mass="114959">MRAFQILFISVALAAELNTTCPHSTEYFDTSLMECASCGTNQVATSDGLGCECSPGYSKTSATRDYPVFECVSCGSSAPAENDYQCIACPSGISTSTGDCQCSAASLQVINEISADGSYLPTKECVACATNYYPGPGTYKCEGCSDITAMTRNSQTYKCECISTGYTQSGDYCVSAAQAGALPSGLTGEDSYTVVYNYVESKSGIGTVSLTQSDTFSYFYLHSARDCQNGYIKACQALANLCVLQMYNLKTNVCQMYQQLGKGKEQMPSDSGWIKEVGWLYYGRTASNVLKDSSVNIKVTFDTGDDTKFHKLTFKAAQYKLDGTFLGFETLADQLLICPHSSQDSITYREFGTNTEYDCSFDLTPYLTSDETIFYDPYILNSDGNLIEVPVLIKNFRDKDDASPNEGSSKSQWQLFRRFFIYDNVSGKVGTNAYANGEVTNVLSYLKSAKLVVTLRADHDEMIYIPYLVLEYRQRQYDYLQSNKKASIDFVSEYTMDTTDYWKVTEGVYIAANVVAIVAWITRLYVWSKNNPSIHSRETYTLWILGKALVYFISTWAFFNFWFIFVSSAYWFVFYKMQYQVYVLVPPNNTWHDNYLAFEIVFGLVVSCQLLTVFDIIRSQSKIDILFIDWETPNRVIKPGHDEINALYNEARLENISSDYYKLSTSAWRSLFIANEFNELQAKRYINLEFTLIFMLFFLGGLGWEQLGDAKPNMHVNVNHETNSPTNMVLRFFVVTFVLLVIGYAQYLIKKIFSLWFPTAIQNFVDLCSVSNVSIFILDQSLHGYYIHGVSPTGMADVGLSDLIKALSQEEAGKARPRGILPEESSGLQTYEIYIPWKMRQTYDNLGTDPVEAEVGEYKKSKIQSQASKLWVKTPAIPKEIDFERLEDVRSELNNRFKTYISTVIKDCKTNILNKSALQRFLNIPPTRMDTLEGSPFFYKDPGMNFESIFFMGKEFSILLMDVLVFNLIDFRHNNLYLAAFITYIFSKMVSYARASLGEYNLSRKTLVDKRFLI</sequence>
<keyword evidence="1" id="KW-0812">Transmembrane</keyword>
<feature type="transmembrane region" description="Helical" evidence="1">
    <location>
        <begin position="595"/>
        <end position="617"/>
    </location>
</feature>
<evidence type="ECO:0000313" key="2">
    <source>
        <dbReference type="EMBL" id="CAG9313152.1"/>
    </source>
</evidence>
<reference evidence="2" key="1">
    <citation type="submission" date="2021-09" db="EMBL/GenBank/DDBJ databases">
        <authorList>
            <consortium name="AG Swart"/>
            <person name="Singh M."/>
            <person name="Singh A."/>
            <person name="Seah K."/>
            <person name="Emmerich C."/>
        </authorList>
    </citation>
    <scope>NUCLEOTIDE SEQUENCE</scope>
    <source>
        <strain evidence="2">ATCC30299</strain>
    </source>
</reference>
<dbReference type="AlphaFoldDB" id="A0AAU9II50"/>